<keyword evidence="2" id="KW-1133">Transmembrane helix</keyword>
<dbReference type="Proteomes" id="UP000515152">
    <property type="component" value="Chromosome 7"/>
</dbReference>
<reference evidence="4" key="1">
    <citation type="submission" date="2025-08" db="UniProtKB">
        <authorList>
            <consortium name="RefSeq"/>
        </authorList>
    </citation>
    <scope>IDENTIFICATION</scope>
</reference>
<name>A0A8M1KND7_CLUHA</name>
<dbReference type="PANTHER" id="PTHR47278:SF1">
    <property type="entry name" value="GLUTATHIONE HYDROLASE 6"/>
    <property type="match status" value="1"/>
</dbReference>
<dbReference type="GO" id="GO:0070062">
    <property type="term" value="C:extracellular exosome"/>
    <property type="evidence" value="ECO:0007669"/>
    <property type="project" value="TreeGrafter"/>
</dbReference>
<gene>
    <name evidence="4" type="primary">si:ch73-337l15.2</name>
</gene>
<feature type="region of interest" description="Disordered" evidence="1">
    <location>
        <begin position="13"/>
        <end position="32"/>
    </location>
</feature>
<accession>A0A8M1KND7</accession>
<dbReference type="PANTHER" id="PTHR47278">
    <property type="entry name" value="GLUTATHIONE HYDROLASE 6"/>
    <property type="match status" value="1"/>
</dbReference>
<protein>
    <submittedName>
        <fullName evidence="4">Glutathione hydrolase 6</fullName>
    </submittedName>
</protein>
<dbReference type="AlphaFoldDB" id="A0A8M1KND7"/>
<evidence type="ECO:0000313" key="3">
    <source>
        <dbReference type="Proteomes" id="UP000515152"/>
    </source>
</evidence>
<dbReference type="GO" id="GO:0016787">
    <property type="term" value="F:hydrolase activity"/>
    <property type="evidence" value="ECO:0007669"/>
    <property type="project" value="UniProtKB-KW"/>
</dbReference>
<dbReference type="RefSeq" id="XP_042564110.1">
    <property type="nucleotide sequence ID" value="XM_042708176.1"/>
</dbReference>
<dbReference type="OrthoDB" id="1081007at2759"/>
<keyword evidence="3" id="KW-1185">Reference proteome</keyword>
<evidence type="ECO:0000313" key="4">
    <source>
        <dbReference type="RefSeq" id="XP_042564110.1"/>
    </source>
</evidence>
<proteinExistence type="predicted"/>
<evidence type="ECO:0000256" key="1">
    <source>
        <dbReference type="SAM" id="MobiDB-lite"/>
    </source>
</evidence>
<dbReference type="InterPro" id="IPR052688">
    <property type="entry name" value="Gamma-glutamyltransfase"/>
</dbReference>
<keyword evidence="2" id="KW-0472">Membrane</keyword>
<dbReference type="GeneID" id="105901107"/>
<keyword evidence="2" id="KW-0812">Transmembrane</keyword>
<dbReference type="KEGG" id="char:105901107"/>
<sequence length="610" mass="66316">MFYTVRYEKVPSNMLEETERGERDDDEEGGEALVYLRPPSARQRRSCLGRSEMWLRITVALVLLAIALGFVFCEWSGCGAEQESGDSQMAHADNGSEGHGHHHHTEDEDDDEDDDRDHEEHGDNHNHNHTHSDSLFHHAAIITGSTTCSRAGRKLLQDGGNVVDAGIAALLCLGVVHPHTAGIGGTFSAIFYNHTTGSLKAIQPSIPRNNLNTYGIPAILPGIKRLHAQYGNLEWAKLFEDAIRLAKDGFQIDHILTSALLSNERMIVQSQLCTLFCDENGRVKSAGSNVTNPNLSELLRSVSLNDSHFPEILAMKLAEDISPAERPDFVRDIRRVRGEINDPLIAEEEKYTLLSGSLPFSGSVLSDALVKATEQIHSLHNRTDLNSSAPSLLSLLEFAKEIYNTALAEENGSLVERLAMNVASSQIGVLHSQGHFLVMSASLNSSWGSGRYLPSTGVVLSDFVSNISAGVPLLNFPLVAKIKNMVDDDDDDDDEHSDEDVQVIAVTGGLSALLNAAQILTNRLDYSMSAQEAVQSPLFHFAQGSAGSVTVCVSSVSNGTDGFTLPWEEGDQRQPTHRCTDDSEAMLLQLHAGHVGVYGAPALKSHTDGF</sequence>
<evidence type="ECO:0000256" key="2">
    <source>
        <dbReference type="SAM" id="Phobius"/>
    </source>
</evidence>
<keyword evidence="4" id="KW-0378">Hydrolase</keyword>
<feature type="compositionally biased region" description="Acidic residues" evidence="1">
    <location>
        <begin position="107"/>
        <end position="117"/>
    </location>
</feature>
<dbReference type="Pfam" id="PF01019">
    <property type="entry name" value="G_glu_transpept"/>
    <property type="match status" value="1"/>
</dbReference>
<organism evidence="3 4">
    <name type="scientific">Clupea harengus</name>
    <name type="common">Atlantic herring</name>
    <dbReference type="NCBI Taxonomy" id="7950"/>
    <lineage>
        <taxon>Eukaryota</taxon>
        <taxon>Metazoa</taxon>
        <taxon>Chordata</taxon>
        <taxon>Craniata</taxon>
        <taxon>Vertebrata</taxon>
        <taxon>Euteleostomi</taxon>
        <taxon>Actinopterygii</taxon>
        <taxon>Neopterygii</taxon>
        <taxon>Teleostei</taxon>
        <taxon>Clupei</taxon>
        <taxon>Clupeiformes</taxon>
        <taxon>Clupeoidei</taxon>
        <taxon>Clupeidae</taxon>
        <taxon>Clupea</taxon>
    </lineage>
</organism>
<feature type="region of interest" description="Disordered" evidence="1">
    <location>
        <begin position="83"/>
        <end position="132"/>
    </location>
</feature>
<feature type="compositionally biased region" description="Basic and acidic residues" evidence="1">
    <location>
        <begin position="118"/>
        <end position="132"/>
    </location>
</feature>
<feature type="transmembrane region" description="Helical" evidence="2">
    <location>
        <begin position="53"/>
        <end position="72"/>
    </location>
</feature>